<dbReference type="AlphaFoldDB" id="A0A9P0NFR8"/>
<sequence>MKTNGPWTAATLLVAMWTTLTWTNSAAAAAVATNEWRPCRAAGHRRYDEEVLRNYGGDGGGGSSDPGYFDITGGGEDGDDDDDGGEGETSVGRQEHRRRRRPSLPVSGGRQAETRREQTVRKKARSVSAGGVVVRGRLGKRPARGHDAAPRRDDRAAHVRQRARHVAVPVRAGGRDGRQVRHRGGGHVPGTQGRAAAAARIARSPHPQAAHGLGGRVARRSAQFRQVRATGLGKPIWPARVAGRRRRLRRCTGSRARRSDVLLERVGPSTGRRTDAPDPRRRSRSGRGRLAGKVSRPVGPTVTTVRRWSSSGRRDAQMVRKPNDRKPAGTGTTRRLRPAVRRRTSRTSLRPASRTADRRDAACGERRRIAASRKLRRIATNRKRRRLATNRKRRRLATNRKRRRLAASRKLRRIAASRESRRIAASRRPAVSSRTRRRQSCCRRRRRQAGAE</sequence>
<feature type="region of interest" description="Disordered" evidence="1">
    <location>
        <begin position="391"/>
        <end position="452"/>
    </location>
</feature>
<feature type="compositionally biased region" description="Polar residues" evidence="1">
    <location>
        <begin position="301"/>
        <end position="311"/>
    </location>
</feature>
<feature type="compositionally biased region" description="Acidic residues" evidence="1">
    <location>
        <begin position="76"/>
        <end position="86"/>
    </location>
</feature>
<reference evidence="3" key="1">
    <citation type="submission" date="2022-02" db="EMBL/GenBank/DDBJ databases">
        <authorList>
            <person name="King R."/>
        </authorList>
    </citation>
    <scope>NUCLEOTIDE SEQUENCE</scope>
</reference>
<keyword evidence="4" id="KW-1185">Reference proteome</keyword>
<organism evidence="3 4">
    <name type="scientific">Aphis gossypii</name>
    <name type="common">Cotton aphid</name>
    <dbReference type="NCBI Taxonomy" id="80765"/>
    <lineage>
        <taxon>Eukaryota</taxon>
        <taxon>Metazoa</taxon>
        <taxon>Ecdysozoa</taxon>
        <taxon>Arthropoda</taxon>
        <taxon>Hexapoda</taxon>
        <taxon>Insecta</taxon>
        <taxon>Pterygota</taxon>
        <taxon>Neoptera</taxon>
        <taxon>Paraneoptera</taxon>
        <taxon>Hemiptera</taxon>
        <taxon>Sternorrhyncha</taxon>
        <taxon>Aphidomorpha</taxon>
        <taxon>Aphidoidea</taxon>
        <taxon>Aphididae</taxon>
        <taxon>Aphidini</taxon>
        <taxon>Aphis</taxon>
        <taxon>Aphis</taxon>
    </lineage>
</organism>
<feature type="compositionally biased region" description="Basic and acidic residues" evidence="1">
    <location>
        <begin position="312"/>
        <end position="327"/>
    </location>
</feature>
<protein>
    <submittedName>
        <fullName evidence="3">Uncharacterized protein</fullName>
    </submittedName>
</protein>
<gene>
    <name evidence="3" type="ORF">APHIGO_LOCUS2252</name>
</gene>
<feature type="signal peptide" evidence="2">
    <location>
        <begin position="1"/>
        <end position="28"/>
    </location>
</feature>
<feature type="compositionally biased region" description="Basic residues" evidence="1">
    <location>
        <begin position="334"/>
        <end position="345"/>
    </location>
</feature>
<evidence type="ECO:0000313" key="4">
    <source>
        <dbReference type="Proteomes" id="UP001154329"/>
    </source>
</evidence>
<keyword evidence="2" id="KW-0732">Signal</keyword>
<feature type="region of interest" description="Disordered" evidence="1">
    <location>
        <begin position="259"/>
        <end position="365"/>
    </location>
</feature>
<feature type="compositionally biased region" description="Low complexity" evidence="1">
    <location>
        <begin position="126"/>
        <end position="136"/>
    </location>
</feature>
<feature type="compositionally biased region" description="Basic residues" evidence="1">
    <location>
        <begin position="434"/>
        <end position="452"/>
    </location>
</feature>
<evidence type="ECO:0000256" key="2">
    <source>
        <dbReference type="SAM" id="SignalP"/>
    </source>
</evidence>
<proteinExistence type="predicted"/>
<feature type="region of interest" description="Disordered" evidence="1">
    <location>
        <begin position="54"/>
        <end position="163"/>
    </location>
</feature>
<dbReference type="EMBL" id="OU899034">
    <property type="protein sequence ID" value="CAH1713092.1"/>
    <property type="molecule type" value="Genomic_DNA"/>
</dbReference>
<accession>A0A9P0NFR8</accession>
<evidence type="ECO:0000256" key="1">
    <source>
        <dbReference type="SAM" id="MobiDB-lite"/>
    </source>
</evidence>
<name>A0A9P0NFR8_APHGO</name>
<feature type="compositionally biased region" description="Basic residues" evidence="1">
    <location>
        <begin position="391"/>
        <end position="415"/>
    </location>
</feature>
<feature type="compositionally biased region" description="Basic and acidic residues" evidence="1">
    <location>
        <begin position="144"/>
        <end position="157"/>
    </location>
</feature>
<reference evidence="3" key="2">
    <citation type="submission" date="2022-10" db="EMBL/GenBank/DDBJ databases">
        <authorList>
            <consortium name="ENA_rothamsted_submissions"/>
            <consortium name="culmorum"/>
            <person name="King R."/>
        </authorList>
    </citation>
    <scope>NUCLEOTIDE SEQUENCE</scope>
</reference>
<dbReference type="Proteomes" id="UP001154329">
    <property type="component" value="Chromosome 1"/>
</dbReference>
<evidence type="ECO:0000313" key="3">
    <source>
        <dbReference type="EMBL" id="CAH1713092.1"/>
    </source>
</evidence>
<feature type="compositionally biased region" description="Basic and acidic residues" evidence="1">
    <location>
        <begin position="355"/>
        <end position="365"/>
    </location>
</feature>
<feature type="chain" id="PRO_5040107879" evidence="2">
    <location>
        <begin position="29"/>
        <end position="452"/>
    </location>
</feature>